<dbReference type="AlphaFoldDB" id="A0A1I8IUZ1"/>
<evidence type="ECO:0000313" key="4">
    <source>
        <dbReference type="WBParaSite" id="maker-uti_cns_0017159-snap-gene-0.3-mRNA-1"/>
    </source>
</evidence>
<evidence type="ECO:0000313" key="3">
    <source>
        <dbReference type="Proteomes" id="UP000095280"/>
    </source>
</evidence>
<evidence type="ECO:0000259" key="2">
    <source>
        <dbReference type="Pfam" id="PF14771"/>
    </source>
</evidence>
<organism evidence="3 4">
    <name type="scientific">Macrostomum lignano</name>
    <dbReference type="NCBI Taxonomy" id="282301"/>
    <lineage>
        <taxon>Eukaryota</taxon>
        <taxon>Metazoa</taxon>
        <taxon>Spiralia</taxon>
        <taxon>Lophotrochozoa</taxon>
        <taxon>Platyhelminthes</taxon>
        <taxon>Rhabditophora</taxon>
        <taxon>Macrostomorpha</taxon>
        <taxon>Macrostomida</taxon>
        <taxon>Macrostomidae</taxon>
        <taxon>Macrostomum</taxon>
    </lineage>
</organism>
<keyword evidence="3" id="KW-1185">Reference proteome</keyword>
<sequence>VDVRELEVQRPGLDRSVDTSRLTKPPVGFGHSNSRKAEAAQQPGGLLNAHLHGVGQQQVQKGAPVGPVHFGHPADGGHGAGVRPAAQLGLGQAGRRLAQQHPQAGLHAQRQRLQVVAALQRQQQLRGGRSQLGGQQGEALRADQVAAQVIRVPPGRVEAGGDEQQARRELVEHGQHEGAEGGQVLGVAHRLALPGNVDVAAAAVGLANLLDAAAAGEEAAVVEPVQRYVQHGRVRVEGRLEKKVTMNFFDDGHLGGLAGAHEALGGDGHGVEVAVSQRVVPASMVAGRPHQRQAVAAVSESDALAELQQGADGQPAGVRRPRLRPDGVLVNAEAATGQADCAEAGEQRGVEVRALRRLRGVQGAVGVGVVQLQFLQGGAPGPHEDAAADQAGFVKMAPHHLEKEKSVGVDFFRSGHSGCSARAPPQRQRCSSMPASKATAVAVGGPTDSSAMGDGRLMTGVLLVRSMLSDGCSDEDDEEAAAAAAAIAAAVAAAAAAALEADGNCSSAGWRQGSARPGSGAEFVRLSGRGRRWWRRCSGGSGGGGGAGPHFQVWLGARLPQQVAVAEAAAAAAFAASAACASGAAFVAAAAPAAVRGLRRRGWMLLATAPGQQEVLQAGAHLRVIDAAVGFLGGVSLGPGGSSRSVCFHSWRALSPSSQSPELHSDLHSPRHLLGAAWTARPAVVPESGQLDTPEHTGRCDCGVAGVRALAPSGTEARGFRWRIGDAADLKAAALTKCLGLCKSECSSGLCELGLRARQLWKQTDRLLPPGSSESRAGVSRSGPEAAVDQSASTAGAPSVPVHRVPSCIRICTARDTCWELRGLRDQLWSQRAANWTPLSTPDGAIEILQKFKDAADRVKAIRLLEPRFGRMTCQEATQILGEFSLSGTDRLMALECLKRYLIDHQSTAGVEFLLSAFDNEKDKQCALSIAQTTVHYVADKLAAGGHQGYGATGGLYTQNWPLEVHLYGSLEEQMQRLPGHGEPLLPVHAKPGRTASLYTSHPSYAYPQDRSSYATRPYMSSVPEPDQ</sequence>
<dbReference type="Proteomes" id="UP000095280">
    <property type="component" value="Unplaced"/>
</dbReference>
<evidence type="ECO:0000256" key="1">
    <source>
        <dbReference type="SAM" id="MobiDB-lite"/>
    </source>
</evidence>
<accession>A0A1I8IUZ1</accession>
<dbReference type="WBParaSite" id="maker-uti_cns_0017159-snap-gene-0.3-mRNA-1">
    <property type="protein sequence ID" value="maker-uti_cns_0017159-snap-gene-0.3-mRNA-1"/>
    <property type="gene ID" value="maker-uti_cns_0017159-snap-gene-0.3"/>
</dbReference>
<proteinExistence type="predicted"/>
<reference evidence="4" key="1">
    <citation type="submission" date="2016-11" db="UniProtKB">
        <authorList>
            <consortium name="WormBaseParasite"/>
        </authorList>
    </citation>
    <scope>IDENTIFICATION</scope>
</reference>
<dbReference type="InterPro" id="IPR028011">
    <property type="entry name" value="DUF4476"/>
</dbReference>
<feature type="region of interest" description="Disordered" evidence="1">
    <location>
        <begin position="766"/>
        <end position="799"/>
    </location>
</feature>
<feature type="compositionally biased region" description="Basic and acidic residues" evidence="1">
    <location>
        <begin position="1"/>
        <end position="18"/>
    </location>
</feature>
<protein>
    <submittedName>
        <fullName evidence="4">DUF4476 domain-containing protein</fullName>
    </submittedName>
</protein>
<feature type="domain" description="DUF4476" evidence="2">
    <location>
        <begin position="846"/>
        <end position="924"/>
    </location>
</feature>
<dbReference type="Pfam" id="PF14771">
    <property type="entry name" value="DUF4476"/>
    <property type="match status" value="1"/>
</dbReference>
<name>A0A1I8IUZ1_9PLAT</name>
<feature type="region of interest" description="Disordered" evidence="1">
    <location>
        <begin position="1"/>
        <end position="42"/>
    </location>
</feature>
<feature type="region of interest" description="Disordered" evidence="1">
    <location>
        <begin position="997"/>
        <end position="1028"/>
    </location>
</feature>